<dbReference type="InterPro" id="IPR037027">
    <property type="entry name" value="YqgF/RNaseH-like_dom_sf"/>
</dbReference>
<comment type="function">
    <text evidence="5">Could be a nuclease involved in processing of the 5'-end of pre-16S rRNA.</text>
</comment>
<dbReference type="GO" id="GO:0000967">
    <property type="term" value="P:rRNA 5'-end processing"/>
    <property type="evidence" value="ECO:0007669"/>
    <property type="project" value="UniProtKB-UniRule"/>
</dbReference>
<evidence type="ECO:0000256" key="3">
    <source>
        <dbReference type="ARBA" id="ARBA00022722"/>
    </source>
</evidence>
<evidence type="ECO:0000256" key="1">
    <source>
        <dbReference type="ARBA" id="ARBA00022490"/>
    </source>
</evidence>
<evidence type="ECO:0000313" key="8">
    <source>
        <dbReference type="Proteomes" id="UP000704960"/>
    </source>
</evidence>
<comment type="similarity">
    <text evidence="5">Belongs to the YqgF HJR family.</text>
</comment>
<comment type="subcellular location">
    <subcellularLocation>
        <location evidence="5">Cytoplasm</location>
    </subcellularLocation>
</comment>
<comment type="caution">
    <text evidence="7">The sequence shown here is derived from an EMBL/GenBank/DDBJ whole genome shotgun (WGS) entry which is preliminary data.</text>
</comment>
<keyword evidence="4 5" id="KW-0378">Hydrolase</keyword>
<keyword evidence="3 5" id="KW-0540">Nuclease</keyword>
<keyword evidence="1 5" id="KW-0963">Cytoplasm</keyword>
<reference evidence="7" key="1">
    <citation type="submission" date="2020-07" db="EMBL/GenBank/DDBJ databases">
        <title>Huge and variable diversity of episymbiotic CPR bacteria and DPANN archaea in groundwater ecosystems.</title>
        <authorList>
            <person name="He C.Y."/>
            <person name="Keren R."/>
            <person name="Whittaker M."/>
            <person name="Farag I.F."/>
            <person name="Doudna J."/>
            <person name="Cate J.H.D."/>
            <person name="Banfield J.F."/>
        </authorList>
    </citation>
    <scope>NUCLEOTIDE SEQUENCE</scope>
    <source>
        <strain evidence="7">NC_groundwater_1226_Ag_S-0.1um_59_124</strain>
    </source>
</reference>
<accession>A0A932YXI7</accession>
<dbReference type="EC" id="3.1.-.-" evidence="5"/>
<dbReference type="HAMAP" id="MF_00651">
    <property type="entry name" value="Nuclease_YqgF"/>
    <property type="match status" value="1"/>
</dbReference>
<gene>
    <name evidence="7" type="primary">ruvX</name>
    <name evidence="7" type="ORF">HY474_00140</name>
</gene>
<dbReference type="SMART" id="SM00732">
    <property type="entry name" value="YqgFc"/>
    <property type="match status" value="1"/>
</dbReference>
<evidence type="ECO:0000313" key="7">
    <source>
        <dbReference type="EMBL" id="MBI4132024.1"/>
    </source>
</evidence>
<dbReference type="Gene3D" id="3.30.420.140">
    <property type="entry name" value="YqgF/RNase H-like domain"/>
    <property type="match status" value="1"/>
</dbReference>
<keyword evidence="2 5" id="KW-0690">Ribosome biogenesis</keyword>
<evidence type="ECO:0000256" key="4">
    <source>
        <dbReference type="ARBA" id="ARBA00022801"/>
    </source>
</evidence>
<protein>
    <recommendedName>
        <fullName evidence="5">Putative pre-16S rRNA nuclease</fullName>
        <ecNumber evidence="5">3.1.-.-</ecNumber>
    </recommendedName>
</protein>
<dbReference type="NCBIfam" id="TIGR00250">
    <property type="entry name" value="RNAse_H_YqgF"/>
    <property type="match status" value="1"/>
</dbReference>
<dbReference type="GO" id="GO:0016788">
    <property type="term" value="F:hydrolase activity, acting on ester bonds"/>
    <property type="evidence" value="ECO:0007669"/>
    <property type="project" value="UniProtKB-UniRule"/>
</dbReference>
<sequence length="125" mass="13742">MRYLGVDYGEKRIGLALSDAQGHLAFPHATVGRIEDIFTLIQEEDIGTIVVGLPLSLEQEETAESRAVRAFARRLGESVLLPIVFESEIFTTKIAEAHSPRSSADASAAAIILQAYLDKKMENRK</sequence>
<dbReference type="GO" id="GO:0004518">
    <property type="term" value="F:nuclease activity"/>
    <property type="evidence" value="ECO:0007669"/>
    <property type="project" value="UniProtKB-KW"/>
</dbReference>
<feature type="domain" description="YqgF/RNase H-like" evidence="6">
    <location>
        <begin position="1"/>
        <end position="95"/>
    </location>
</feature>
<dbReference type="SUPFAM" id="SSF53098">
    <property type="entry name" value="Ribonuclease H-like"/>
    <property type="match status" value="1"/>
</dbReference>
<dbReference type="InterPro" id="IPR005227">
    <property type="entry name" value="YqgF"/>
</dbReference>
<dbReference type="PANTHER" id="PTHR33317:SF4">
    <property type="entry name" value="POLYNUCLEOTIDYL TRANSFERASE, RIBONUCLEASE H-LIKE SUPERFAMILY PROTEIN"/>
    <property type="match status" value="1"/>
</dbReference>
<dbReference type="AlphaFoldDB" id="A0A932YXI7"/>
<evidence type="ECO:0000256" key="2">
    <source>
        <dbReference type="ARBA" id="ARBA00022517"/>
    </source>
</evidence>
<dbReference type="CDD" id="cd16964">
    <property type="entry name" value="YqgF"/>
    <property type="match status" value="1"/>
</dbReference>
<dbReference type="InterPro" id="IPR012337">
    <property type="entry name" value="RNaseH-like_sf"/>
</dbReference>
<dbReference type="Pfam" id="PF03652">
    <property type="entry name" value="RuvX"/>
    <property type="match status" value="1"/>
</dbReference>
<dbReference type="Proteomes" id="UP000704960">
    <property type="component" value="Unassembled WGS sequence"/>
</dbReference>
<dbReference type="PANTHER" id="PTHR33317">
    <property type="entry name" value="POLYNUCLEOTIDYL TRANSFERASE, RIBONUCLEASE H-LIKE SUPERFAMILY PROTEIN"/>
    <property type="match status" value="1"/>
</dbReference>
<dbReference type="GO" id="GO:0005829">
    <property type="term" value="C:cytosol"/>
    <property type="evidence" value="ECO:0007669"/>
    <property type="project" value="TreeGrafter"/>
</dbReference>
<organism evidence="7 8">
    <name type="scientific">Candidatus Sungiibacteriota bacterium</name>
    <dbReference type="NCBI Taxonomy" id="2750080"/>
    <lineage>
        <taxon>Bacteria</taxon>
        <taxon>Candidatus Sungiibacteriota</taxon>
    </lineage>
</organism>
<proteinExistence type="inferred from homology"/>
<name>A0A932YXI7_9BACT</name>
<evidence type="ECO:0000256" key="5">
    <source>
        <dbReference type="HAMAP-Rule" id="MF_00651"/>
    </source>
</evidence>
<evidence type="ECO:0000259" key="6">
    <source>
        <dbReference type="SMART" id="SM00732"/>
    </source>
</evidence>
<dbReference type="EMBL" id="JACQMJ010000004">
    <property type="protein sequence ID" value="MBI4132024.1"/>
    <property type="molecule type" value="Genomic_DNA"/>
</dbReference>
<dbReference type="InterPro" id="IPR006641">
    <property type="entry name" value="YqgF/RNaseH-like_dom"/>
</dbReference>